<dbReference type="GO" id="GO:0017054">
    <property type="term" value="C:negative cofactor 2 complex"/>
    <property type="evidence" value="ECO:0007669"/>
    <property type="project" value="InterPro"/>
</dbReference>
<evidence type="ECO:0000256" key="1">
    <source>
        <dbReference type="ARBA" id="ARBA00004123"/>
    </source>
</evidence>
<dbReference type="GO" id="GO:0051123">
    <property type="term" value="P:RNA polymerase II preinitiation complex assembly"/>
    <property type="evidence" value="ECO:0007669"/>
    <property type="project" value="TreeGrafter"/>
</dbReference>
<evidence type="ECO:0000256" key="3">
    <source>
        <dbReference type="SAM" id="MobiDB-lite"/>
    </source>
</evidence>
<keyword evidence="2" id="KW-0539">Nucleus</keyword>
<dbReference type="PANTHER" id="PTHR46138:SF1">
    <property type="entry name" value="PROTEIN DR1"/>
    <property type="match status" value="1"/>
</dbReference>
<dbReference type="CDD" id="cd22905">
    <property type="entry name" value="HFD_Dr1"/>
    <property type="match status" value="1"/>
</dbReference>
<accession>A0AAW1QD22</accession>
<dbReference type="GO" id="GO:0000122">
    <property type="term" value="P:negative regulation of transcription by RNA polymerase II"/>
    <property type="evidence" value="ECO:0007669"/>
    <property type="project" value="InterPro"/>
</dbReference>
<dbReference type="InterPro" id="IPR003958">
    <property type="entry name" value="CBFA_NFYB_domain"/>
</dbReference>
<dbReference type="Proteomes" id="UP001438707">
    <property type="component" value="Unassembled WGS sequence"/>
</dbReference>
<dbReference type="Pfam" id="PF00808">
    <property type="entry name" value="CBFD_NFYB_HMF"/>
    <property type="match status" value="1"/>
</dbReference>
<dbReference type="PANTHER" id="PTHR46138">
    <property type="entry name" value="PROTEIN DR1"/>
    <property type="match status" value="1"/>
</dbReference>
<evidence type="ECO:0000313" key="5">
    <source>
        <dbReference type="EMBL" id="KAK9819285.1"/>
    </source>
</evidence>
<comment type="caution">
    <text evidence="5">The sequence shown here is derived from an EMBL/GenBank/DDBJ whole genome shotgun (WGS) entry which is preliminary data.</text>
</comment>
<organism evidence="5 6">
    <name type="scientific">Apatococcus lobatus</name>
    <dbReference type="NCBI Taxonomy" id="904363"/>
    <lineage>
        <taxon>Eukaryota</taxon>
        <taxon>Viridiplantae</taxon>
        <taxon>Chlorophyta</taxon>
        <taxon>core chlorophytes</taxon>
        <taxon>Trebouxiophyceae</taxon>
        <taxon>Chlorellales</taxon>
        <taxon>Chlorellaceae</taxon>
        <taxon>Apatococcus</taxon>
    </lineage>
</organism>
<reference evidence="5 6" key="1">
    <citation type="journal article" date="2024" name="Nat. Commun.">
        <title>Phylogenomics reveals the evolutionary origins of lichenization in chlorophyte algae.</title>
        <authorList>
            <person name="Puginier C."/>
            <person name="Libourel C."/>
            <person name="Otte J."/>
            <person name="Skaloud P."/>
            <person name="Haon M."/>
            <person name="Grisel S."/>
            <person name="Petersen M."/>
            <person name="Berrin J.G."/>
            <person name="Delaux P.M."/>
            <person name="Dal Grande F."/>
            <person name="Keller J."/>
        </authorList>
    </citation>
    <scope>NUCLEOTIDE SEQUENCE [LARGE SCALE GENOMIC DNA]</scope>
    <source>
        <strain evidence="5 6">SAG 2145</strain>
    </source>
</reference>
<sequence length="136" mass="14872">MEDTDILLPKLTIQKLIKDAVGSDKRVASDVTDNVMLCCNEFIKMVVEQATQIGDAEKKTTVIPEHIIQALEQLAFGGYVSEVNECWEQFKADSKAAPPRLGGRKSKADADGMTEEEQAALQEEMFNAARAQAAAL</sequence>
<dbReference type="Gene3D" id="1.10.20.10">
    <property type="entry name" value="Histone, subunit A"/>
    <property type="match status" value="1"/>
</dbReference>
<proteinExistence type="predicted"/>
<feature type="domain" description="Transcription factor CBF/NF-Y/archaeal histone" evidence="4">
    <location>
        <begin position="7"/>
        <end position="71"/>
    </location>
</feature>
<evidence type="ECO:0000256" key="2">
    <source>
        <dbReference type="ARBA" id="ARBA00023242"/>
    </source>
</evidence>
<dbReference type="SUPFAM" id="SSF47113">
    <property type="entry name" value="Histone-fold"/>
    <property type="match status" value="1"/>
</dbReference>
<feature type="region of interest" description="Disordered" evidence="3">
    <location>
        <begin position="94"/>
        <end position="117"/>
    </location>
</feature>
<dbReference type="InterPro" id="IPR042225">
    <property type="entry name" value="Ncb2"/>
</dbReference>
<dbReference type="GO" id="GO:0017025">
    <property type="term" value="F:TBP-class protein binding"/>
    <property type="evidence" value="ECO:0007669"/>
    <property type="project" value="TreeGrafter"/>
</dbReference>
<name>A0AAW1QD22_9CHLO</name>
<dbReference type="EMBL" id="JALJOS010000048">
    <property type="protein sequence ID" value="KAK9819285.1"/>
    <property type="molecule type" value="Genomic_DNA"/>
</dbReference>
<evidence type="ECO:0000313" key="6">
    <source>
        <dbReference type="Proteomes" id="UP001438707"/>
    </source>
</evidence>
<protein>
    <recommendedName>
        <fullName evidence="4">Transcription factor CBF/NF-Y/archaeal histone domain-containing protein</fullName>
    </recommendedName>
</protein>
<keyword evidence="6" id="KW-1185">Reference proteome</keyword>
<gene>
    <name evidence="5" type="ORF">WJX74_000163</name>
</gene>
<evidence type="ECO:0000259" key="4">
    <source>
        <dbReference type="Pfam" id="PF00808"/>
    </source>
</evidence>
<dbReference type="AlphaFoldDB" id="A0AAW1QD22"/>
<dbReference type="GO" id="GO:0016251">
    <property type="term" value="F:RNA polymerase II general transcription initiation factor activity"/>
    <property type="evidence" value="ECO:0007669"/>
    <property type="project" value="TreeGrafter"/>
</dbReference>
<dbReference type="GO" id="GO:0046982">
    <property type="term" value="F:protein heterodimerization activity"/>
    <property type="evidence" value="ECO:0007669"/>
    <property type="project" value="InterPro"/>
</dbReference>
<dbReference type="InterPro" id="IPR009072">
    <property type="entry name" value="Histone-fold"/>
</dbReference>
<comment type="subcellular location">
    <subcellularLocation>
        <location evidence="1">Nucleus</location>
    </subcellularLocation>
</comment>